<dbReference type="SUPFAM" id="SSF52047">
    <property type="entry name" value="RNI-like"/>
    <property type="match status" value="1"/>
</dbReference>
<keyword evidence="3" id="KW-1185">Reference proteome</keyword>
<dbReference type="PROSITE" id="PS50181">
    <property type="entry name" value="FBOX"/>
    <property type="match status" value="1"/>
</dbReference>
<evidence type="ECO:0000259" key="1">
    <source>
        <dbReference type="PROSITE" id="PS50181"/>
    </source>
</evidence>
<dbReference type="OMA" id="DIRECHR"/>
<dbReference type="GO" id="GO:0019005">
    <property type="term" value="C:SCF ubiquitin ligase complex"/>
    <property type="evidence" value="ECO:0007669"/>
    <property type="project" value="TreeGrafter"/>
</dbReference>
<accession>A0A7N0V4W6</accession>
<dbReference type="SMART" id="SM00367">
    <property type="entry name" value="LRR_CC"/>
    <property type="match status" value="3"/>
</dbReference>
<dbReference type="AlphaFoldDB" id="A0A7N0V4W6"/>
<evidence type="ECO:0000313" key="2">
    <source>
        <dbReference type="EnsemblPlants" id="Kaladp0098s0027.1.v1.1.CDS.1"/>
    </source>
</evidence>
<dbReference type="SUPFAM" id="SSF81383">
    <property type="entry name" value="F-box domain"/>
    <property type="match status" value="1"/>
</dbReference>
<dbReference type="InterPro" id="IPR036047">
    <property type="entry name" value="F-box-like_dom_sf"/>
</dbReference>
<dbReference type="InterPro" id="IPR006553">
    <property type="entry name" value="Leu-rich_rpt_Cys-con_subtyp"/>
</dbReference>
<dbReference type="EnsemblPlants" id="Kaladp0098s0027.1.v1.1">
    <property type="protein sequence ID" value="Kaladp0098s0027.1.v1.1.CDS.1"/>
    <property type="gene ID" value="Kaladp0098s0027.v1.1"/>
</dbReference>
<dbReference type="InterPro" id="IPR001810">
    <property type="entry name" value="F-box_dom"/>
</dbReference>
<dbReference type="GO" id="GO:0031146">
    <property type="term" value="P:SCF-dependent proteasomal ubiquitin-dependent protein catabolic process"/>
    <property type="evidence" value="ECO:0007669"/>
    <property type="project" value="TreeGrafter"/>
</dbReference>
<dbReference type="Proteomes" id="UP000594263">
    <property type="component" value="Unplaced"/>
</dbReference>
<dbReference type="Gramene" id="Kaladp0098s0027.1.v1.1">
    <property type="protein sequence ID" value="Kaladp0098s0027.1.v1.1.CDS.1"/>
    <property type="gene ID" value="Kaladp0098s0027.v1.1"/>
</dbReference>
<feature type="domain" description="F-box" evidence="1">
    <location>
        <begin position="11"/>
        <end position="60"/>
    </location>
</feature>
<organism evidence="2 3">
    <name type="scientific">Kalanchoe fedtschenkoi</name>
    <name type="common">Lavender scallops</name>
    <name type="synonym">South American air plant</name>
    <dbReference type="NCBI Taxonomy" id="63787"/>
    <lineage>
        <taxon>Eukaryota</taxon>
        <taxon>Viridiplantae</taxon>
        <taxon>Streptophyta</taxon>
        <taxon>Embryophyta</taxon>
        <taxon>Tracheophyta</taxon>
        <taxon>Spermatophyta</taxon>
        <taxon>Magnoliopsida</taxon>
        <taxon>eudicotyledons</taxon>
        <taxon>Gunneridae</taxon>
        <taxon>Pentapetalae</taxon>
        <taxon>Saxifragales</taxon>
        <taxon>Crassulaceae</taxon>
        <taxon>Kalanchoe</taxon>
    </lineage>
</organism>
<name>A0A7N0V4W6_KALFE</name>
<dbReference type="Gene3D" id="3.80.10.10">
    <property type="entry name" value="Ribonuclease Inhibitor"/>
    <property type="match status" value="1"/>
</dbReference>
<protein>
    <recommendedName>
        <fullName evidence="1">F-box domain-containing protein</fullName>
    </recommendedName>
</protein>
<dbReference type="PANTHER" id="PTHR13318">
    <property type="entry name" value="PARTNER OF PAIRED, ISOFORM B-RELATED"/>
    <property type="match status" value="1"/>
</dbReference>
<sequence>MAAKRMETSAETTITDLPSDPLLLILAGLPPSDLQSVSLVSKSFLSLSNRFIRKLTFRSLPSDCSFRKIFTRFSCVKEVAIDSTRIGRALTAISSSALNLESLQISGFPSYPKQHHLLRLSGKFEKLKALSLWWFSKVGVDQIVEFIQLFPALEELDFKGSGEWNDVGIEKLSSKVPNLRKIDLSGNKKLTDRALDALSKNCVNLEDVCLEDHTELTPQGLCAFLRKRPNLKSIVLPNFVVLSPSELLPVAEGLSNCKNLSHFSFGRTMAKDDFLCTIAKSRSTLKTLKILCRQDQDPAYTIPGLSATLVAFQGLERLEVCLPHPSRNSCTDVKMSQLVKCLPCLKDIFVQSCYYTLYKTLFSLIENCPLLESICLHCLEISHNDRSDRHAPPSLTRRNYSIKCISLLPRPDEALKIVLKSFCPSVKRWNAVRSGLTLPY</sequence>
<evidence type="ECO:0000313" key="3">
    <source>
        <dbReference type="Proteomes" id="UP000594263"/>
    </source>
</evidence>
<proteinExistence type="predicted"/>
<reference evidence="2" key="1">
    <citation type="submission" date="2021-01" db="UniProtKB">
        <authorList>
            <consortium name="EnsemblPlants"/>
        </authorList>
    </citation>
    <scope>IDENTIFICATION</scope>
</reference>
<dbReference type="InterPro" id="IPR032675">
    <property type="entry name" value="LRR_dom_sf"/>
</dbReference>
<dbReference type="Pfam" id="PF00646">
    <property type="entry name" value="F-box"/>
    <property type="match status" value="1"/>
</dbReference>